<evidence type="ECO:0000313" key="7">
    <source>
        <dbReference type="Proteomes" id="UP000066480"/>
    </source>
</evidence>
<dbReference type="FunFam" id="1.10.10.10:FF:000001">
    <property type="entry name" value="LysR family transcriptional regulator"/>
    <property type="match status" value="1"/>
</dbReference>
<reference evidence="6 7" key="1">
    <citation type="submission" date="2015-03" db="EMBL/GenBank/DDBJ databases">
        <title>Luteipulveratus halotolerans sp. nov., a novel actinobacterium (Dermacoccaceae) from Sarawak, Malaysia.</title>
        <authorList>
            <person name="Juboi H."/>
            <person name="Basik A."/>
            <person name="Shamsul S.S."/>
            <person name="Arnold P."/>
            <person name="Schmitt E.K."/>
            <person name="Sanglier J.-J."/>
            <person name="Yeo T."/>
        </authorList>
    </citation>
    <scope>NUCLEOTIDE SEQUENCE [LARGE SCALE GENOMIC DNA]</scope>
    <source>
        <strain evidence="6 7">MN07-A0370</strain>
    </source>
</reference>
<evidence type="ECO:0000256" key="4">
    <source>
        <dbReference type="ARBA" id="ARBA00023163"/>
    </source>
</evidence>
<keyword evidence="2" id="KW-0805">Transcription regulation</keyword>
<dbReference type="Gene3D" id="1.10.10.10">
    <property type="entry name" value="Winged helix-like DNA-binding domain superfamily/Winged helix DNA-binding domain"/>
    <property type="match status" value="1"/>
</dbReference>
<dbReference type="InterPro" id="IPR036390">
    <property type="entry name" value="WH_DNA-bd_sf"/>
</dbReference>
<dbReference type="InterPro" id="IPR005119">
    <property type="entry name" value="LysR_subst-bd"/>
</dbReference>
<dbReference type="PROSITE" id="PS50931">
    <property type="entry name" value="HTH_LYSR"/>
    <property type="match status" value="1"/>
</dbReference>
<dbReference type="OrthoDB" id="3636008at2"/>
<protein>
    <recommendedName>
        <fullName evidence="5">HTH lysR-type domain-containing protein</fullName>
    </recommendedName>
</protein>
<dbReference type="GO" id="GO:0003700">
    <property type="term" value="F:DNA-binding transcription factor activity"/>
    <property type="evidence" value="ECO:0007669"/>
    <property type="project" value="InterPro"/>
</dbReference>
<evidence type="ECO:0000256" key="2">
    <source>
        <dbReference type="ARBA" id="ARBA00023015"/>
    </source>
</evidence>
<dbReference type="AlphaFoldDB" id="A0A0K1JK47"/>
<dbReference type="KEGG" id="lmoi:VV02_16580"/>
<dbReference type="Proteomes" id="UP000066480">
    <property type="component" value="Chromosome"/>
</dbReference>
<sequence length="297" mass="32294">MLNLNQLEVLVAVVESGGFSGAAKKLYMSQPSVSNHIRNLENSLGVQLVQRTTQGARATPVGEVVVAHARRIFAQLAELETSVAEHQGLKAGRLLVAGTTTLGTYLMPRLVADFSRRAPRVECQIRVGNEDTVESWLIRGEVALGLCIDTPSAEQLVAEPLFVERMVLVAPAESPLLGRELSPADLADQRFLMREMGSATRRQQEAALHLWGLDAVDKWDLWGPDILKEAVYAGLGLALLSEHATARERESGVLGELVVEPSTPTRTVSLVQRADRILTPPEEAFVAQLRAVAAWPT</sequence>
<dbReference type="GO" id="GO:0000976">
    <property type="term" value="F:transcription cis-regulatory region binding"/>
    <property type="evidence" value="ECO:0007669"/>
    <property type="project" value="TreeGrafter"/>
</dbReference>
<evidence type="ECO:0000259" key="5">
    <source>
        <dbReference type="PROSITE" id="PS50931"/>
    </source>
</evidence>
<keyword evidence="3" id="KW-0238">DNA-binding</keyword>
<dbReference type="RefSeq" id="WP_052593211.1">
    <property type="nucleotide sequence ID" value="NZ_CP011112.1"/>
</dbReference>
<dbReference type="Gene3D" id="3.40.190.290">
    <property type="match status" value="1"/>
</dbReference>
<dbReference type="EMBL" id="CP011112">
    <property type="protein sequence ID" value="AKU17099.1"/>
    <property type="molecule type" value="Genomic_DNA"/>
</dbReference>
<accession>A0A0K1JK47</accession>
<keyword evidence="4" id="KW-0804">Transcription</keyword>
<dbReference type="PANTHER" id="PTHR30126:SF40">
    <property type="entry name" value="HTH-TYPE TRANSCRIPTIONAL REGULATOR GLTR"/>
    <property type="match status" value="1"/>
</dbReference>
<dbReference type="Pfam" id="PF03466">
    <property type="entry name" value="LysR_substrate"/>
    <property type="match status" value="1"/>
</dbReference>
<dbReference type="InterPro" id="IPR036388">
    <property type="entry name" value="WH-like_DNA-bd_sf"/>
</dbReference>
<dbReference type="SUPFAM" id="SSF46785">
    <property type="entry name" value="Winged helix' DNA-binding domain"/>
    <property type="match status" value="1"/>
</dbReference>
<dbReference type="PRINTS" id="PR00039">
    <property type="entry name" value="HTHLYSR"/>
</dbReference>
<dbReference type="InterPro" id="IPR000847">
    <property type="entry name" value="LysR_HTH_N"/>
</dbReference>
<evidence type="ECO:0000256" key="1">
    <source>
        <dbReference type="ARBA" id="ARBA00009437"/>
    </source>
</evidence>
<dbReference type="SUPFAM" id="SSF53850">
    <property type="entry name" value="Periplasmic binding protein-like II"/>
    <property type="match status" value="1"/>
</dbReference>
<evidence type="ECO:0000313" key="6">
    <source>
        <dbReference type="EMBL" id="AKU17099.1"/>
    </source>
</evidence>
<proteinExistence type="inferred from homology"/>
<organism evidence="6 7">
    <name type="scientific">Luteipulveratus mongoliensis</name>
    <dbReference type="NCBI Taxonomy" id="571913"/>
    <lineage>
        <taxon>Bacteria</taxon>
        <taxon>Bacillati</taxon>
        <taxon>Actinomycetota</taxon>
        <taxon>Actinomycetes</taxon>
        <taxon>Micrococcales</taxon>
        <taxon>Dermacoccaceae</taxon>
        <taxon>Luteipulveratus</taxon>
    </lineage>
</organism>
<keyword evidence="7" id="KW-1185">Reference proteome</keyword>
<dbReference type="PATRIC" id="fig|571913.6.peg.3362"/>
<name>A0A0K1JK47_9MICO</name>
<gene>
    <name evidence="6" type="ORF">VV02_16580</name>
</gene>
<dbReference type="Pfam" id="PF00126">
    <property type="entry name" value="HTH_1"/>
    <property type="match status" value="1"/>
</dbReference>
<feature type="domain" description="HTH lysR-type" evidence="5">
    <location>
        <begin position="2"/>
        <end position="59"/>
    </location>
</feature>
<evidence type="ECO:0000256" key="3">
    <source>
        <dbReference type="ARBA" id="ARBA00023125"/>
    </source>
</evidence>
<dbReference type="STRING" id="571913.VV02_16580"/>
<comment type="similarity">
    <text evidence="1">Belongs to the LysR transcriptional regulatory family.</text>
</comment>
<dbReference type="PANTHER" id="PTHR30126">
    <property type="entry name" value="HTH-TYPE TRANSCRIPTIONAL REGULATOR"/>
    <property type="match status" value="1"/>
</dbReference>